<dbReference type="Proteomes" id="UP000707245">
    <property type="component" value="Unassembled WGS sequence"/>
</dbReference>
<comment type="caution">
    <text evidence="3">The sequence shown here is derived from an EMBL/GenBank/DDBJ whole genome shotgun (WGS) entry which is preliminary data.</text>
</comment>
<proteinExistence type="predicted"/>
<evidence type="ECO:0000313" key="3">
    <source>
        <dbReference type="EMBL" id="MBE0459887.1"/>
    </source>
</evidence>
<dbReference type="InterPro" id="IPR038729">
    <property type="entry name" value="Rad50/SbcC_AAA"/>
</dbReference>
<reference evidence="3 4" key="1">
    <citation type="submission" date="2020-07" db="EMBL/GenBank/DDBJ databases">
        <title>Halophilic bacteria isolated from french cheeses.</title>
        <authorList>
            <person name="Kothe C.I."/>
            <person name="Farah-Kraiem B."/>
            <person name="Renault P."/>
            <person name="Dridi B."/>
        </authorList>
    </citation>
    <scope>NUCLEOTIDE SEQUENCE [LARGE SCALE GENOMIC DNA]</scope>
    <source>
        <strain evidence="3 4">FME14</strain>
    </source>
</reference>
<dbReference type="PANTHER" id="PTHR32114:SF2">
    <property type="entry name" value="ABC TRANSPORTER ABCH.3"/>
    <property type="match status" value="1"/>
</dbReference>
<evidence type="ECO:0000313" key="4">
    <source>
        <dbReference type="Proteomes" id="UP000707245"/>
    </source>
</evidence>
<dbReference type="Pfam" id="PF13476">
    <property type="entry name" value="AAA_23"/>
    <property type="match status" value="1"/>
</dbReference>
<dbReference type="SUPFAM" id="SSF52540">
    <property type="entry name" value="P-loop containing nucleoside triphosphate hydrolases"/>
    <property type="match status" value="1"/>
</dbReference>
<dbReference type="RefSeq" id="WP_192543190.1">
    <property type="nucleotide sequence ID" value="NZ_JBQDLW010000024.1"/>
</dbReference>
<evidence type="ECO:0000259" key="2">
    <source>
        <dbReference type="Pfam" id="PF13476"/>
    </source>
</evidence>
<keyword evidence="4" id="KW-1185">Reference proteome</keyword>
<accession>A0ABR9FST5</accession>
<feature type="domain" description="Rad50/SbcC-type AAA" evidence="2">
    <location>
        <begin position="8"/>
        <end position="230"/>
    </location>
</feature>
<dbReference type="PANTHER" id="PTHR32114">
    <property type="entry name" value="ABC TRANSPORTER ABCH.3"/>
    <property type="match status" value="1"/>
</dbReference>
<evidence type="ECO:0000256" key="1">
    <source>
        <dbReference type="SAM" id="Coils"/>
    </source>
</evidence>
<sequence length="810" mass="92968">MSNYKIGRLLVKNFKSYTEEFSFNFKNKDLIILDGPNGFGKTTIFDAIEIALTGTVSRFKDSKIIDTKQRRKNMLISTNGADGVPSFVVLELIGSNKSLIIGTYIEAKKGQNKEWPAHIFRGILNSWPDNVDDISTEIKEGNGKVNEQLQEALNFKELNKMFTVFNYIQQEETLHFLKLDEKSRFKQIDHLFGIDGEKNALNQLEQLKSVVSDKIKDLEKQKRDKTAEREELLTEEGEPDEISLSGNTIEQLDTKTITIAKLVKFKVALEECKKILSYDGEINWSLIKQRYEVKEWLKTENKNLIKNLLLFSKTSDYSRIESLSKHIQWVTNTVEKCANYCELVDIDVTVEIDITDVLLNKIQKHFKNLYEVNEDDINTYKALVNAQSTTEQLLTSITNSSETLIKKLNKYCGEEEEIIEHSDNKEEVDCPLCGQPYDDLIELNTAYKEQKAVFQKLQTDTGKKLKLAYEKIIDELITPVIQRSKVRYAKYSQYDDSYKGILRDRQISKDSFDKMLKTKAWFDSNLANYSGYTCLSLFVADYSVEEEYTEIKTLLETLDNKLSVKVEDEFELIKAKLDDIGVDASTEVNNWPFSLENVVNDIQYIEDQIKLLNNNQYSKLNDEITVCDTGISNYTSILNALTEGHRIYKTNITRYENEIAKKIQIPFYNISSKILQTRLESGMPASGIILEAPDKLSNNGYYRFCSSIGSEHDAWSTMSSGQLAGVIIAFMLAMNKVFPTGLKTLLIDDPIQSMDDINMASFIQLLREEFKDYQIIMSTHESRIANYISYKYQTSGLSPLAINLKNEKKN</sequence>
<dbReference type="InterPro" id="IPR027417">
    <property type="entry name" value="P-loop_NTPase"/>
</dbReference>
<dbReference type="EMBL" id="RRZA01000132">
    <property type="protein sequence ID" value="MBE0459887.1"/>
    <property type="molecule type" value="Genomic_DNA"/>
</dbReference>
<dbReference type="Gene3D" id="3.40.50.300">
    <property type="entry name" value="P-loop containing nucleotide triphosphate hydrolases"/>
    <property type="match status" value="2"/>
</dbReference>
<feature type="coiled-coil region" evidence="1">
    <location>
        <begin position="201"/>
        <end position="235"/>
    </location>
</feature>
<name>A0ABR9FST5_9GAMM</name>
<organism evidence="3 4">
    <name type="scientific">Pseudoalteromonas prydzensis</name>
    <dbReference type="NCBI Taxonomy" id="182141"/>
    <lineage>
        <taxon>Bacteria</taxon>
        <taxon>Pseudomonadati</taxon>
        <taxon>Pseudomonadota</taxon>
        <taxon>Gammaproteobacteria</taxon>
        <taxon>Alteromonadales</taxon>
        <taxon>Pseudoalteromonadaceae</taxon>
        <taxon>Pseudoalteromonas</taxon>
    </lineage>
</organism>
<gene>
    <name evidence="3" type="ORF">EI167_21180</name>
</gene>
<protein>
    <submittedName>
        <fullName evidence="3">AAA family ATPase</fullName>
    </submittedName>
</protein>
<keyword evidence="1" id="KW-0175">Coiled coil</keyword>